<evidence type="ECO:0000313" key="2">
    <source>
        <dbReference type="EMBL" id="MEQ2292049.1"/>
    </source>
</evidence>
<sequence>MVRVNNFEKRTKDNGKYMKRGGKNKKTSTTFLNKSQKDGLRKKTQEVKLKTVMMHGQKHGQLLRLLRDCTETDLKRKSMLSLGRGLFSFSILFFVNKDFTELEHTARKKKGKVVFYFVNITVLRGDL</sequence>
<feature type="compositionally biased region" description="Basic residues" evidence="1">
    <location>
        <begin position="17"/>
        <end position="26"/>
    </location>
</feature>
<comment type="caution">
    <text evidence="2">The sequence shown here is derived from an EMBL/GenBank/DDBJ whole genome shotgun (WGS) entry which is preliminary data.</text>
</comment>
<proteinExistence type="predicted"/>
<gene>
    <name evidence="2" type="ORF">AMECASPLE_019172</name>
</gene>
<evidence type="ECO:0000313" key="3">
    <source>
        <dbReference type="Proteomes" id="UP001469553"/>
    </source>
</evidence>
<name>A0ABV0YDZ9_9TELE</name>
<keyword evidence="3" id="KW-1185">Reference proteome</keyword>
<protein>
    <submittedName>
        <fullName evidence="2">Uncharacterized protein</fullName>
    </submittedName>
</protein>
<evidence type="ECO:0000256" key="1">
    <source>
        <dbReference type="SAM" id="MobiDB-lite"/>
    </source>
</evidence>
<feature type="region of interest" description="Disordered" evidence="1">
    <location>
        <begin position="1"/>
        <end position="37"/>
    </location>
</feature>
<feature type="compositionally biased region" description="Basic and acidic residues" evidence="1">
    <location>
        <begin position="1"/>
        <end position="16"/>
    </location>
</feature>
<organism evidence="2 3">
    <name type="scientific">Ameca splendens</name>
    <dbReference type="NCBI Taxonomy" id="208324"/>
    <lineage>
        <taxon>Eukaryota</taxon>
        <taxon>Metazoa</taxon>
        <taxon>Chordata</taxon>
        <taxon>Craniata</taxon>
        <taxon>Vertebrata</taxon>
        <taxon>Euteleostomi</taxon>
        <taxon>Actinopterygii</taxon>
        <taxon>Neopterygii</taxon>
        <taxon>Teleostei</taxon>
        <taxon>Neoteleostei</taxon>
        <taxon>Acanthomorphata</taxon>
        <taxon>Ovalentaria</taxon>
        <taxon>Atherinomorphae</taxon>
        <taxon>Cyprinodontiformes</taxon>
        <taxon>Goodeidae</taxon>
        <taxon>Ameca</taxon>
    </lineage>
</organism>
<dbReference type="EMBL" id="JAHRIP010029747">
    <property type="protein sequence ID" value="MEQ2292049.1"/>
    <property type="molecule type" value="Genomic_DNA"/>
</dbReference>
<dbReference type="Proteomes" id="UP001469553">
    <property type="component" value="Unassembled WGS sequence"/>
</dbReference>
<accession>A0ABV0YDZ9</accession>
<reference evidence="2 3" key="1">
    <citation type="submission" date="2021-06" db="EMBL/GenBank/DDBJ databases">
        <authorList>
            <person name="Palmer J.M."/>
        </authorList>
    </citation>
    <scope>NUCLEOTIDE SEQUENCE [LARGE SCALE GENOMIC DNA]</scope>
    <source>
        <strain evidence="2 3">AS_MEX2019</strain>
        <tissue evidence="2">Muscle</tissue>
    </source>
</reference>